<feature type="signal peptide" evidence="1">
    <location>
        <begin position="1"/>
        <end position="25"/>
    </location>
</feature>
<evidence type="ECO:0000313" key="3">
    <source>
        <dbReference type="Proteomes" id="UP001152888"/>
    </source>
</evidence>
<sequence>MPLIILIVEIRELLFFKLIVAGSTGWRIENETHAFTGGGDTNPQILNGKGSRVIPHFNFFSKKKLSCQ</sequence>
<evidence type="ECO:0000256" key="1">
    <source>
        <dbReference type="SAM" id="SignalP"/>
    </source>
</evidence>
<gene>
    <name evidence="2" type="ORF">ACAOBT_LOCUS32422</name>
</gene>
<dbReference type="AlphaFoldDB" id="A0A9P0Q6C4"/>
<name>A0A9P0Q6C4_ACAOB</name>
<comment type="caution">
    <text evidence="2">The sequence shown here is derived from an EMBL/GenBank/DDBJ whole genome shotgun (WGS) entry which is preliminary data.</text>
</comment>
<keyword evidence="1" id="KW-0732">Signal</keyword>
<accession>A0A9P0Q6C4</accession>
<feature type="chain" id="PRO_5040329011" evidence="1">
    <location>
        <begin position="26"/>
        <end position="68"/>
    </location>
</feature>
<dbReference type="Proteomes" id="UP001152888">
    <property type="component" value="Unassembled WGS sequence"/>
</dbReference>
<proteinExistence type="predicted"/>
<protein>
    <submittedName>
        <fullName evidence="2">Uncharacterized protein</fullName>
    </submittedName>
</protein>
<reference evidence="2" key="1">
    <citation type="submission" date="2022-03" db="EMBL/GenBank/DDBJ databases">
        <authorList>
            <person name="Sayadi A."/>
        </authorList>
    </citation>
    <scope>NUCLEOTIDE SEQUENCE</scope>
</reference>
<evidence type="ECO:0000313" key="2">
    <source>
        <dbReference type="EMBL" id="CAH2011811.1"/>
    </source>
</evidence>
<organism evidence="2 3">
    <name type="scientific">Acanthoscelides obtectus</name>
    <name type="common">Bean weevil</name>
    <name type="synonym">Bruchus obtectus</name>
    <dbReference type="NCBI Taxonomy" id="200917"/>
    <lineage>
        <taxon>Eukaryota</taxon>
        <taxon>Metazoa</taxon>
        <taxon>Ecdysozoa</taxon>
        <taxon>Arthropoda</taxon>
        <taxon>Hexapoda</taxon>
        <taxon>Insecta</taxon>
        <taxon>Pterygota</taxon>
        <taxon>Neoptera</taxon>
        <taxon>Endopterygota</taxon>
        <taxon>Coleoptera</taxon>
        <taxon>Polyphaga</taxon>
        <taxon>Cucujiformia</taxon>
        <taxon>Chrysomeloidea</taxon>
        <taxon>Chrysomelidae</taxon>
        <taxon>Bruchinae</taxon>
        <taxon>Bruchini</taxon>
        <taxon>Acanthoscelides</taxon>
    </lineage>
</organism>
<keyword evidence="3" id="KW-1185">Reference proteome</keyword>
<dbReference type="OrthoDB" id="6412801at2759"/>
<dbReference type="EMBL" id="CAKOFQ010008119">
    <property type="protein sequence ID" value="CAH2011811.1"/>
    <property type="molecule type" value="Genomic_DNA"/>
</dbReference>